<organism evidence="1 2">
    <name type="scientific">Caerostris darwini</name>
    <dbReference type="NCBI Taxonomy" id="1538125"/>
    <lineage>
        <taxon>Eukaryota</taxon>
        <taxon>Metazoa</taxon>
        <taxon>Ecdysozoa</taxon>
        <taxon>Arthropoda</taxon>
        <taxon>Chelicerata</taxon>
        <taxon>Arachnida</taxon>
        <taxon>Araneae</taxon>
        <taxon>Araneomorphae</taxon>
        <taxon>Entelegynae</taxon>
        <taxon>Araneoidea</taxon>
        <taxon>Araneidae</taxon>
        <taxon>Caerostris</taxon>
    </lineage>
</organism>
<dbReference type="Proteomes" id="UP001054837">
    <property type="component" value="Unassembled WGS sequence"/>
</dbReference>
<dbReference type="Gene3D" id="3.80.10.10">
    <property type="entry name" value="Ribonuclease Inhibitor"/>
    <property type="match status" value="2"/>
</dbReference>
<reference evidence="1 2" key="1">
    <citation type="submission" date="2021-06" db="EMBL/GenBank/DDBJ databases">
        <title>Caerostris darwini draft genome.</title>
        <authorList>
            <person name="Kono N."/>
            <person name="Arakawa K."/>
        </authorList>
    </citation>
    <scope>NUCLEOTIDE SEQUENCE [LARGE SCALE GENOMIC DNA]</scope>
</reference>
<sequence length="514" mass="59508">MTLYDACKIKTIDLLKSGEFDEIRKNQFSNLSPQIVDYLVEYVFSLTFSDLPSSEDLHFLLKNHRLRRLDLSCFSIYSLFSIPSLPSSMDVIEADQECNSFIELLSKETWPDLRSLILPPFAFMHCPPSKLEAFLMTAPNLEYIHVNDNIDLSMLNNCSKLKNINIHARSDDIDFDELIDILTSLKNIETFEICIDNLATYREIKFFATILKLCPNLISIGNLDSLMVIEYCKKSLSHVGDFKLQKGFWGKKQIQDNDVYEHLGAFPYTVQFPSMIKTAVSCCPSLKVLEMLVYHKDGLQYLNCLYNLTFLCLDFKVCEESYLDTLLSTLNKIGHQLKHLSINDERPRRMPVKFPIDGICDRCVNVESLQIKGLCTFIDSLEDGSGIRRLRRLFIGDIKSKDLLLLLKCCLNLTELRVKNFPYFSNSEVRKYFRIHSCWNLRKLCIFNCNLSSNSLKTLLEASKKLEKVFFPKFLYNISILDELNREVKFVDNLDKFHDAVSGFNSCKFNDFNI</sequence>
<comment type="caution">
    <text evidence="1">The sequence shown here is derived from an EMBL/GenBank/DDBJ whole genome shotgun (WGS) entry which is preliminary data.</text>
</comment>
<dbReference type="InterPro" id="IPR032675">
    <property type="entry name" value="LRR_dom_sf"/>
</dbReference>
<dbReference type="AlphaFoldDB" id="A0AAV4X392"/>
<evidence type="ECO:0000313" key="2">
    <source>
        <dbReference type="Proteomes" id="UP001054837"/>
    </source>
</evidence>
<dbReference type="EMBL" id="BPLQ01015685">
    <property type="protein sequence ID" value="GIY89721.1"/>
    <property type="molecule type" value="Genomic_DNA"/>
</dbReference>
<evidence type="ECO:0000313" key="1">
    <source>
        <dbReference type="EMBL" id="GIY89721.1"/>
    </source>
</evidence>
<name>A0AAV4X392_9ARAC</name>
<dbReference type="SUPFAM" id="SSF52047">
    <property type="entry name" value="RNI-like"/>
    <property type="match status" value="2"/>
</dbReference>
<gene>
    <name evidence="1" type="primary">AVEN_167223_1</name>
    <name evidence="1" type="ORF">CDAR_545981</name>
</gene>
<accession>A0AAV4X392</accession>
<protein>
    <submittedName>
        <fullName evidence="1">Uncharacterized protein</fullName>
    </submittedName>
</protein>
<keyword evidence="2" id="KW-1185">Reference proteome</keyword>
<proteinExistence type="predicted"/>